<protein>
    <recommendedName>
        <fullName evidence="8">Lipoprotein</fullName>
    </recommendedName>
</protein>
<dbReference type="NCBIfam" id="TIGR02544">
    <property type="entry name" value="III_secr_YscJ"/>
    <property type="match status" value="1"/>
</dbReference>
<evidence type="ECO:0000256" key="5">
    <source>
        <dbReference type="ARBA" id="ARBA00023139"/>
    </source>
</evidence>
<keyword evidence="11" id="KW-1185">Reference proteome</keyword>
<evidence type="ECO:0000256" key="6">
    <source>
        <dbReference type="ARBA" id="ARBA00023237"/>
    </source>
</evidence>
<dbReference type="Proteomes" id="UP001617427">
    <property type="component" value="Unassembled WGS sequence"/>
</dbReference>
<accession>A0ABW8EX54</accession>
<dbReference type="PRINTS" id="PR01338">
    <property type="entry name" value="TYPE3OMKPROT"/>
</dbReference>
<keyword evidence="8" id="KW-1133">Transmembrane helix</keyword>
<evidence type="ECO:0000256" key="7">
    <source>
        <dbReference type="ARBA" id="ARBA00023288"/>
    </source>
</evidence>
<dbReference type="RefSeq" id="WP_402698170.1">
    <property type="nucleotide sequence ID" value="NZ_JBIUZV010000001.1"/>
</dbReference>
<evidence type="ECO:0000256" key="2">
    <source>
        <dbReference type="ARBA" id="ARBA00009509"/>
    </source>
</evidence>
<comment type="caution">
    <text evidence="10">The sequence shown here is derived from an EMBL/GenBank/DDBJ whole genome shotgun (WGS) entry which is preliminary data.</text>
</comment>
<comment type="subcellular location">
    <subcellularLocation>
        <location evidence="1">Cell outer membrane</location>
        <topology evidence="1">Lipid-anchor</topology>
    </subcellularLocation>
</comment>
<dbReference type="Pfam" id="PF01514">
    <property type="entry name" value="YscJ_FliF"/>
    <property type="match status" value="1"/>
</dbReference>
<dbReference type="InterPro" id="IPR003282">
    <property type="entry name" value="T3SS_SctJ"/>
</dbReference>
<evidence type="ECO:0000313" key="10">
    <source>
        <dbReference type="EMBL" id="MFJ3044657.1"/>
    </source>
</evidence>
<proteinExistence type="inferred from homology"/>
<keyword evidence="4 8" id="KW-0472">Membrane</keyword>
<evidence type="ECO:0000256" key="1">
    <source>
        <dbReference type="ARBA" id="ARBA00004459"/>
    </source>
</evidence>
<organism evidence="10 11">
    <name type="scientific">Herbaspirillum chlorophenolicum</name>
    <dbReference type="NCBI Taxonomy" id="211589"/>
    <lineage>
        <taxon>Bacteria</taxon>
        <taxon>Pseudomonadati</taxon>
        <taxon>Pseudomonadota</taxon>
        <taxon>Betaproteobacteria</taxon>
        <taxon>Burkholderiales</taxon>
        <taxon>Oxalobacteraceae</taxon>
        <taxon>Herbaspirillum</taxon>
    </lineage>
</organism>
<dbReference type="InterPro" id="IPR006182">
    <property type="entry name" value="FliF_N_dom"/>
</dbReference>
<sequence length="300" mass="32448">MPKTSNLQPRRPVARGILLRDLARLACLVMLLVLLSACSRMVILQAGLTDADANEIILTLNRQGIEVDKQKSKEGVTLLVKDAELSRATETMTAAGLPRRSLSNLGEVFKKQGMISSPMEERIRYIHGLSEELESTMLQFDNVVAARVHVVLPERIAPGEPIQPSSAAVFIKYRPPLDEDAVMPRIRRLVASSIPGLASEDGRNKVSVVMMPGEAPAPGIEWTMFGPFTVAAASATGLALSFGLLLIVALASLGYIGLQKALRHPRLNRLVANFVARRAGKAAEKQAEKQAKAQQSTQGT</sequence>
<evidence type="ECO:0000256" key="8">
    <source>
        <dbReference type="RuleBase" id="RU364102"/>
    </source>
</evidence>
<name>A0ABW8EX54_9BURK</name>
<keyword evidence="7 8" id="KW-0449">Lipoprotein</keyword>
<dbReference type="EMBL" id="JBIUZV010000001">
    <property type="protein sequence ID" value="MFJ3044657.1"/>
    <property type="molecule type" value="Genomic_DNA"/>
</dbReference>
<dbReference type="Gene3D" id="3.30.70.1530">
    <property type="entry name" value="Hypothetical protein rpa1041"/>
    <property type="match status" value="1"/>
</dbReference>
<keyword evidence="6 8" id="KW-0998">Cell outer membrane</keyword>
<dbReference type="InterPro" id="IPR043427">
    <property type="entry name" value="YscJ/FliF"/>
</dbReference>
<dbReference type="InterPro" id="IPR045851">
    <property type="entry name" value="AMP-bd_C_sf"/>
</dbReference>
<evidence type="ECO:0000259" key="9">
    <source>
        <dbReference type="Pfam" id="PF01514"/>
    </source>
</evidence>
<evidence type="ECO:0000256" key="4">
    <source>
        <dbReference type="ARBA" id="ARBA00023136"/>
    </source>
</evidence>
<keyword evidence="8" id="KW-0812">Transmembrane</keyword>
<reference evidence="10 11" key="1">
    <citation type="submission" date="2024-10" db="EMBL/GenBank/DDBJ databases">
        <title>The Natural Products Discovery Center: Release of the First 8490 Sequenced Strains for Exploring Actinobacteria Biosynthetic Diversity.</title>
        <authorList>
            <person name="Kalkreuter E."/>
            <person name="Kautsar S.A."/>
            <person name="Yang D."/>
            <person name="Bader C.D."/>
            <person name="Teijaro C.N."/>
            <person name="Fluegel L."/>
            <person name="Davis C.M."/>
            <person name="Simpson J.R."/>
            <person name="Lauterbach L."/>
            <person name="Steele A.D."/>
            <person name="Gui C."/>
            <person name="Meng S."/>
            <person name="Li G."/>
            <person name="Viehrig K."/>
            <person name="Ye F."/>
            <person name="Su P."/>
            <person name="Kiefer A.F."/>
            <person name="Nichols A."/>
            <person name="Cepeda A.J."/>
            <person name="Yan W."/>
            <person name="Fan B."/>
            <person name="Jiang Y."/>
            <person name="Adhikari A."/>
            <person name="Zheng C.-J."/>
            <person name="Schuster L."/>
            <person name="Cowan T.M."/>
            <person name="Smanski M.J."/>
            <person name="Chevrette M.G."/>
            <person name="De Carvalho L.P.S."/>
            <person name="Shen B."/>
        </authorList>
    </citation>
    <scope>NUCLEOTIDE SEQUENCE [LARGE SCALE GENOMIC DNA]</scope>
    <source>
        <strain evidence="10 11">NPDC087045</strain>
    </source>
</reference>
<dbReference type="PANTHER" id="PTHR30046:SF2">
    <property type="entry name" value="YOP PROTEINS TRANSLOCATION LIPOPROTEIN J"/>
    <property type="match status" value="1"/>
</dbReference>
<keyword evidence="5 8" id="KW-0564">Palmitate</keyword>
<dbReference type="Gene3D" id="3.30.300.30">
    <property type="match status" value="1"/>
</dbReference>
<dbReference type="PANTHER" id="PTHR30046">
    <property type="entry name" value="FLAGELLAR M-RING PROTEIN"/>
    <property type="match status" value="1"/>
</dbReference>
<feature type="transmembrane region" description="Helical" evidence="8">
    <location>
        <begin position="238"/>
        <end position="258"/>
    </location>
</feature>
<evidence type="ECO:0000313" key="11">
    <source>
        <dbReference type="Proteomes" id="UP001617427"/>
    </source>
</evidence>
<evidence type="ECO:0000256" key="3">
    <source>
        <dbReference type="ARBA" id="ARBA00022729"/>
    </source>
</evidence>
<gene>
    <name evidence="10" type="primary">sctJ</name>
    <name evidence="10" type="ORF">ACIPEN_02395</name>
</gene>
<comment type="similarity">
    <text evidence="2 8">Belongs to the YscJ lipoprotein family.</text>
</comment>
<feature type="domain" description="Flagellar M-ring N-terminal" evidence="9">
    <location>
        <begin position="40"/>
        <end position="210"/>
    </location>
</feature>
<keyword evidence="3 8" id="KW-0732">Signal</keyword>